<accession>A0AAP0IF56</accession>
<dbReference type="InterPro" id="IPR004242">
    <property type="entry name" value="Transposase_21"/>
</dbReference>
<evidence type="ECO:0000313" key="2">
    <source>
        <dbReference type="Proteomes" id="UP001420932"/>
    </source>
</evidence>
<sequence length="132" mass="15932">MQKTDVFLQPLVRVLQDLWHNGLMAYDVSTKSNFMMRATLLWIVSNFLAYNMLPGWSTHDKMACLYCMEDTKAFQFRHGRITSWFDYHRRFLPENSKIRKDKGRFMRGKTMINDEPPLMLAKRFRWKSSPWE</sequence>
<protein>
    <submittedName>
        <fullName evidence="1">Uncharacterized protein</fullName>
    </submittedName>
</protein>
<gene>
    <name evidence="1" type="ORF">Syun_021171</name>
</gene>
<dbReference type="EMBL" id="JBBNAF010000009">
    <property type="protein sequence ID" value="KAK9114374.1"/>
    <property type="molecule type" value="Genomic_DNA"/>
</dbReference>
<name>A0AAP0IF56_9MAGN</name>
<dbReference type="PANTHER" id="PTHR10775">
    <property type="entry name" value="OS08G0208400 PROTEIN"/>
    <property type="match status" value="1"/>
</dbReference>
<proteinExistence type="predicted"/>
<dbReference type="Proteomes" id="UP001420932">
    <property type="component" value="Unassembled WGS sequence"/>
</dbReference>
<dbReference type="Pfam" id="PF02992">
    <property type="entry name" value="Transposase_21"/>
    <property type="match status" value="1"/>
</dbReference>
<dbReference type="AlphaFoldDB" id="A0AAP0IF56"/>
<dbReference type="PANTHER" id="PTHR10775:SF185">
    <property type="entry name" value="OS08G0208400 PROTEIN"/>
    <property type="match status" value="1"/>
</dbReference>
<comment type="caution">
    <text evidence="1">The sequence shown here is derived from an EMBL/GenBank/DDBJ whole genome shotgun (WGS) entry which is preliminary data.</text>
</comment>
<keyword evidence="2" id="KW-1185">Reference proteome</keyword>
<organism evidence="1 2">
    <name type="scientific">Stephania yunnanensis</name>
    <dbReference type="NCBI Taxonomy" id="152371"/>
    <lineage>
        <taxon>Eukaryota</taxon>
        <taxon>Viridiplantae</taxon>
        <taxon>Streptophyta</taxon>
        <taxon>Embryophyta</taxon>
        <taxon>Tracheophyta</taxon>
        <taxon>Spermatophyta</taxon>
        <taxon>Magnoliopsida</taxon>
        <taxon>Ranunculales</taxon>
        <taxon>Menispermaceae</taxon>
        <taxon>Menispermoideae</taxon>
        <taxon>Cissampelideae</taxon>
        <taxon>Stephania</taxon>
    </lineage>
</organism>
<evidence type="ECO:0000313" key="1">
    <source>
        <dbReference type="EMBL" id="KAK9114374.1"/>
    </source>
</evidence>
<reference evidence="1 2" key="1">
    <citation type="submission" date="2024-01" db="EMBL/GenBank/DDBJ databases">
        <title>Genome assemblies of Stephania.</title>
        <authorList>
            <person name="Yang L."/>
        </authorList>
    </citation>
    <scope>NUCLEOTIDE SEQUENCE [LARGE SCALE GENOMIC DNA]</scope>
    <source>
        <strain evidence="1">YNDBR</strain>
        <tissue evidence="1">Leaf</tissue>
    </source>
</reference>